<reference evidence="1" key="1">
    <citation type="journal article" date="2020" name="bioRxiv">
        <title>Chromosome-level reference genome of the European wasp spider Argiope bruennichi: a resource for studies on range expansion and evolutionary adaptation.</title>
        <authorList>
            <person name="Sheffer M.M."/>
            <person name="Hoppe A."/>
            <person name="Krehenwinkel H."/>
            <person name="Uhl G."/>
            <person name="Kuss A.W."/>
            <person name="Jensen L."/>
            <person name="Jensen C."/>
            <person name="Gillespie R.G."/>
            <person name="Hoff K.J."/>
            <person name="Prost S."/>
        </authorList>
    </citation>
    <scope>NUCLEOTIDE SEQUENCE</scope>
</reference>
<name>A0A8T0EM79_ARGBR</name>
<evidence type="ECO:0000313" key="2">
    <source>
        <dbReference type="Proteomes" id="UP000807504"/>
    </source>
</evidence>
<reference evidence="1" key="2">
    <citation type="submission" date="2020-06" db="EMBL/GenBank/DDBJ databases">
        <authorList>
            <person name="Sheffer M."/>
        </authorList>
    </citation>
    <scope>NUCLEOTIDE SEQUENCE</scope>
</reference>
<proteinExistence type="predicted"/>
<protein>
    <submittedName>
        <fullName evidence="1">Uncharacterized protein</fullName>
    </submittedName>
</protein>
<gene>
    <name evidence="1" type="ORF">HNY73_013790</name>
</gene>
<dbReference type="AlphaFoldDB" id="A0A8T0EM79"/>
<keyword evidence="2" id="KW-1185">Reference proteome</keyword>
<organism evidence="1 2">
    <name type="scientific">Argiope bruennichi</name>
    <name type="common">Wasp spider</name>
    <name type="synonym">Aranea bruennichi</name>
    <dbReference type="NCBI Taxonomy" id="94029"/>
    <lineage>
        <taxon>Eukaryota</taxon>
        <taxon>Metazoa</taxon>
        <taxon>Ecdysozoa</taxon>
        <taxon>Arthropoda</taxon>
        <taxon>Chelicerata</taxon>
        <taxon>Arachnida</taxon>
        <taxon>Araneae</taxon>
        <taxon>Araneomorphae</taxon>
        <taxon>Entelegynae</taxon>
        <taxon>Araneoidea</taxon>
        <taxon>Araneidae</taxon>
        <taxon>Argiope</taxon>
    </lineage>
</organism>
<sequence length="115" mass="13140">MTSKCRGYFTTECREPLYRRSHSESFRIFRLDLFWAARVLRILLIINRIFSYRRQPAASRRNPIAFIGSFVLSINNGTEMLSAEAATSCGGTMAFPNLLEKPSPPNGWWGNSISF</sequence>
<comment type="caution">
    <text evidence="1">The sequence shown here is derived from an EMBL/GenBank/DDBJ whole genome shotgun (WGS) entry which is preliminary data.</text>
</comment>
<evidence type="ECO:0000313" key="1">
    <source>
        <dbReference type="EMBL" id="KAF8776847.1"/>
    </source>
</evidence>
<accession>A0A8T0EM79</accession>
<dbReference type="Proteomes" id="UP000807504">
    <property type="component" value="Unassembled WGS sequence"/>
</dbReference>
<dbReference type="EMBL" id="JABXBU010002072">
    <property type="protein sequence ID" value="KAF8776847.1"/>
    <property type="molecule type" value="Genomic_DNA"/>
</dbReference>